<dbReference type="InterPro" id="IPR037107">
    <property type="entry name" value="Put_OMP_sf"/>
</dbReference>
<gene>
    <name evidence="3" type="ORF">FF098_013035</name>
    <name evidence="2" type="ORF">GCM10011355_26180</name>
</gene>
<dbReference type="InterPro" id="IPR018707">
    <property type="entry name" value="LpxR"/>
</dbReference>
<comment type="caution">
    <text evidence="2">The sequence shown here is derived from an EMBL/GenBank/DDBJ whole genome shotgun (WGS) entry which is preliminary data.</text>
</comment>
<evidence type="ECO:0000313" key="3">
    <source>
        <dbReference type="EMBL" id="NHK28839.1"/>
    </source>
</evidence>
<dbReference type="EMBL" id="BMGZ01000002">
    <property type="protein sequence ID" value="GGH99672.1"/>
    <property type="molecule type" value="Genomic_DNA"/>
</dbReference>
<dbReference type="RefSeq" id="WP_155141164.1">
    <property type="nucleotide sequence ID" value="NZ_BMGZ01000002.1"/>
</dbReference>
<evidence type="ECO:0000256" key="1">
    <source>
        <dbReference type="SAM" id="SignalP"/>
    </source>
</evidence>
<feature type="signal peptide" evidence="1">
    <location>
        <begin position="1"/>
        <end position="24"/>
    </location>
</feature>
<protein>
    <submittedName>
        <fullName evidence="3">DUF2219 family protein</fullName>
    </submittedName>
    <submittedName>
        <fullName evidence="2">Membrane protein</fullName>
    </submittedName>
</protein>
<evidence type="ECO:0000313" key="2">
    <source>
        <dbReference type="EMBL" id="GGH99672.1"/>
    </source>
</evidence>
<reference evidence="2" key="3">
    <citation type="submission" date="2020-09" db="EMBL/GenBank/DDBJ databases">
        <authorList>
            <person name="Sun Q."/>
            <person name="Zhou Y."/>
        </authorList>
    </citation>
    <scope>NUCLEOTIDE SEQUENCE</scope>
    <source>
        <strain evidence="2">CGMCC 1.14984</strain>
    </source>
</reference>
<dbReference type="PROSITE" id="PS51257">
    <property type="entry name" value="PROKAR_LIPOPROTEIN"/>
    <property type="match status" value="1"/>
</dbReference>
<reference evidence="3 5" key="2">
    <citation type="submission" date="2020-02" db="EMBL/GenBank/DDBJ databases">
        <title>Genome sequence of Parvularcula flava strain NH6-79.</title>
        <authorList>
            <person name="Abdul Karim M.H."/>
            <person name="Lam M.Q."/>
            <person name="Chen S.J."/>
            <person name="Yahya A."/>
            <person name="Shahir S."/>
            <person name="Shamsir M.S."/>
            <person name="Chong C.S."/>
        </authorList>
    </citation>
    <scope>NUCLEOTIDE SEQUENCE [LARGE SCALE GENOMIC DNA]</scope>
    <source>
        <strain evidence="3 5">NH6-79</strain>
    </source>
</reference>
<dbReference type="AlphaFoldDB" id="A0A8J3EPT9"/>
<dbReference type="Proteomes" id="UP000818603">
    <property type="component" value="Unassembled WGS sequence"/>
</dbReference>
<dbReference type="Pfam" id="PF09982">
    <property type="entry name" value="LpxR"/>
    <property type="match status" value="1"/>
</dbReference>
<evidence type="ECO:0000313" key="4">
    <source>
        <dbReference type="Proteomes" id="UP000621856"/>
    </source>
</evidence>
<proteinExistence type="predicted"/>
<name>A0A8J3EPT9_9PROT</name>
<dbReference type="Gene3D" id="2.40.128.140">
    <property type="entry name" value="Outer membrane protein"/>
    <property type="match status" value="1"/>
</dbReference>
<feature type="chain" id="PRO_5035195905" evidence="1">
    <location>
        <begin position="25"/>
        <end position="338"/>
    </location>
</feature>
<keyword evidence="5" id="KW-1185">Reference proteome</keyword>
<sequence length="338" mass="37477">MSLRSLICFAFLPASLIACFPASAQEYPEPALQDGDGTYTVTFENDWFARTDRNYTNGLRFSWLSGTHEPAGIAAMLADFVTGEDENALMRRGFAIGHQIYTPENVDTAMPLPEQQPYAGYLYGEYALVLEQTDTVDQFAVQLGVVGPSAGGEQLQNGWHSVLGGDEAQGWDNQIDDTPGLTLSWDRQWRRGLNIGLDGYEFDITPTFGVSLGTVQTQARAGVIARFGHDLKNDYGPPRVRPTRAGSGYFIPDNEFSWYAFAGVEAQANVHNIFLDGAPFRDGDPQVSSRPFTQDIQAGIVTQFGRMRVTYTYVYRTERFKEQDDPQVFGVVSLSVKN</sequence>
<dbReference type="EMBL" id="VCJR02000002">
    <property type="protein sequence ID" value="NHK28839.1"/>
    <property type="molecule type" value="Genomic_DNA"/>
</dbReference>
<accession>A0A8J3EPT9</accession>
<dbReference type="Proteomes" id="UP000621856">
    <property type="component" value="Unassembled WGS sequence"/>
</dbReference>
<evidence type="ECO:0000313" key="5">
    <source>
        <dbReference type="Proteomes" id="UP000818603"/>
    </source>
</evidence>
<organism evidence="2 4">
    <name type="scientific">Aquisalinus luteolus</name>
    <dbReference type="NCBI Taxonomy" id="1566827"/>
    <lineage>
        <taxon>Bacteria</taxon>
        <taxon>Pseudomonadati</taxon>
        <taxon>Pseudomonadota</taxon>
        <taxon>Alphaproteobacteria</taxon>
        <taxon>Parvularculales</taxon>
        <taxon>Parvularculaceae</taxon>
        <taxon>Aquisalinus</taxon>
    </lineage>
</organism>
<reference evidence="2" key="1">
    <citation type="journal article" date="2014" name="Int. J. Syst. Evol. Microbiol.">
        <title>Complete genome sequence of Corynebacterium casei LMG S-19264T (=DSM 44701T), isolated from a smear-ripened cheese.</title>
        <authorList>
            <consortium name="US DOE Joint Genome Institute (JGI-PGF)"/>
            <person name="Walter F."/>
            <person name="Albersmeier A."/>
            <person name="Kalinowski J."/>
            <person name="Ruckert C."/>
        </authorList>
    </citation>
    <scope>NUCLEOTIDE SEQUENCE</scope>
    <source>
        <strain evidence="2">CGMCC 1.14984</strain>
    </source>
</reference>
<keyword evidence="1" id="KW-0732">Signal</keyword>